<proteinExistence type="predicted"/>
<name>A0AAJ0AYW6_9PEZI</name>
<evidence type="ECO:0000313" key="2">
    <source>
        <dbReference type="EMBL" id="KAK1691561.1"/>
    </source>
</evidence>
<dbReference type="Proteomes" id="UP001224890">
    <property type="component" value="Unassembled WGS sequence"/>
</dbReference>
<dbReference type="EMBL" id="JAHMHR010000004">
    <property type="protein sequence ID" value="KAK1691561.1"/>
    <property type="molecule type" value="Genomic_DNA"/>
</dbReference>
<organism evidence="2 3">
    <name type="scientific">Colletotrichum godetiae</name>
    <dbReference type="NCBI Taxonomy" id="1209918"/>
    <lineage>
        <taxon>Eukaryota</taxon>
        <taxon>Fungi</taxon>
        <taxon>Dikarya</taxon>
        <taxon>Ascomycota</taxon>
        <taxon>Pezizomycotina</taxon>
        <taxon>Sordariomycetes</taxon>
        <taxon>Hypocreomycetidae</taxon>
        <taxon>Glomerellales</taxon>
        <taxon>Glomerellaceae</taxon>
        <taxon>Colletotrichum</taxon>
        <taxon>Colletotrichum acutatum species complex</taxon>
    </lineage>
</organism>
<sequence length="275" mass="30545">MAQEAQHYLPRVPASPNHAFLFLSTYLPYTNASDFVLFNLYENIPTKSMNGEKAHPAKLPNVASNSRSSIEANTKNDQERFDGTLPPHRKNRKLLMRPGTKSKLNKPDSANFHWPPPKDPRRSLPSSHHGEVFLSFAGRIDCRGAVKDLEGSIYPARGGPRELSVKPERGRYLAFQAAVGHSTANIHAFAGALATPRPQLKLPVPSPSTTTVATVAPVPPVLPASATASADQFRLGMMERLLAFLQNEMKAITDGDRMRMSEDFFLNEIHIRWER</sequence>
<accession>A0AAJ0AYW6</accession>
<dbReference type="AlphaFoldDB" id="A0AAJ0AYW6"/>
<evidence type="ECO:0000313" key="3">
    <source>
        <dbReference type="Proteomes" id="UP001224890"/>
    </source>
</evidence>
<keyword evidence="3" id="KW-1185">Reference proteome</keyword>
<gene>
    <name evidence="2" type="ORF">BDP55DRAFT_751340</name>
</gene>
<protein>
    <submittedName>
        <fullName evidence="2">Uncharacterized protein</fullName>
    </submittedName>
</protein>
<evidence type="ECO:0000256" key="1">
    <source>
        <dbReference type="SAM" id="MobiDB-lite"/>
    </source>
</evidence>
<feature type="region of interest" description="Disordered" evidence="1">
    <location>
        <begin position="48"/>
        <end position="126"/>
    </location>
</feature>
<comment type="caution">
    <text evidence="2">The sequence shown here is derived from an EMBL/GenBank/DDBJ whole genome shotgun (WGS) entry which is preliminary data.</text>
</comment>
<dbReference type="RefSeq" id="XP_060435256.1">
    <property type="nucleotide sequence ID" value="XM_060580637.1"/>
</dbReference>
<dbReference type="GeneID" id="85465163"/>
<feature type="compositionally biased region" description="Polar residues" evidence="1">
    <location>
        <begin position="62"/>
        <end position="73"/>
    </location>
</feature>
<reference evidence="2" key="1">
    <citation type="submission" date="2021-06" db="EMBL/GenBank/DDBJ databases">
        <title>Comparative genomics, transcriptomics and evolutionary studies reveal genomic signatures of adaptation to plant cell wall in hemibiotrophic fungi.</title>
        <authorList>
            <consortium name="DOE Joint Genome Institute"/>
            <person name="Baroncelli R."/>
            <person name="Diaz J.F."/>
            <person name="Benocci T."/>
            <person name="Peng M."/>
            <person name="Battaglia E."/>
            <person name="Haridas S."/>
            <person name="Andreopoulos W."/>
            <person name="Labutti K."/>
            <person name="Pangilinan J."/>
            <person name="Floch G.L."/>
            <person name="Makela M.R."/>
            <person name="Henrissat B."/>
            <person name="Grigoriev I.V."/>
            <person name="Crouch J.A."/>
            <person name="De Vries R.P."/>
            <person name="Sukno S.A."/>
            <person name="Thon M.R."/>
        </authorList>
    </citation>
    <scope>NUCLEOTIDE SEQUENCE</scope>
    <source>
        <strain evidence="2">CBS 193.32</strain>
    </source>
</reference>